<feature type="repeat" description="TPR" evidence="3">
    <location>
        <begin position="77"/>
        <end position="110"/>
    </location>
</feature>
<dbReference type="Gene3D" id="1.25.40.1040">
    <property type="match status" value="1"/>
</dbReference>
<keyword evidence="2 3" id="KW-0802">TPR repeat</keyword>
<evidence type="ECO:0000256" key="3">
    <source>
        <dbReference type="PROSITE-ProRule" id="PRU00339"/>
    </source>
</evidence>
<gene>
    <name evidence="5" type="ORF">PG986_012474</name>
</gene>
<dbReference type="SMART" id="SM00028">
    <property type="entry name" value="TPR"/>
    <property type="match status" value="4"/>
</dbReference>
<accession>A0ABR1Q022</accession>
<feature type="compositionally biased region" description="Basic and acidic residues" evidence="4">
    <location>
        <begin position="599"/>
        <end position="631"/>
    </location>
</feature>
<dbReference type="InterPro" id="IPR011990">
    <property type="entry name" value="TPR-like_helical_dom_sf"/>
</dbReference>
<evidence type="ECO:0000256" key="1">
    <source>
        <dbReference type="ARBA" id="ARBA00022737"/>
    </source>
</evidence>
<dbReference type="InterPro" id="IPR019734">
    <property type="entry name" value="TPR_rpt"/>
</dbReference>
<evidence type="ECO:0000313" key="5">
    <source>
        <dbReference type="EMBL" id="KAK7943361.1"/>
    </source>
</evidence>
<dbReference type="GeneID" id="92081758"/>
<name>A0ABR1Q022_9PEZI</name>
<feature type="compositionally biased region" description="Basic and acidic residues" evidence="4">
    <location>
        <begin position="579"/>
        <end position="590"/>
    </location>
</feature>
<dbReference type="InterPro" id="IPR013105">
    <property type="entry name" value="TPR_2"/>
</dbReference>
<dbReference type="Gene3D" id="1.25.40.1010">
    <property type="match status" value="1"/>
</dbReference>
<feature type="region of interest" description="Disordered" evidence="4">
    <location>
        <begin position="575"/>
        <end position="632"/>
    </location>
</feature>
<dbReference type="Pfam" id="PF12569">
    <property type="entry name" value="NatA_aux_su"/>
    <property type="match status" value="1"/>
</dbReference>
<dbReference type="SUPFAM" id="SSF48452">
    <property type="entry name" value="TPR-like"/>
    <property type="match status" value="2"/>
</dbReference>
<proteinExistence type="predicted"/>
<dbReference type="PIRSF" id="PIRSF000422">
    <property type="entry name" value="N-terminal-AcTrfase-A_aux_su"/>
    <property type="match status" value="1"/>
</dbReference>
<reference evidence="5 6" key="1">
    <citation type="submission" date="2023-01" db="EMBL/GenBank/DDBJ databases">
        <title>Analysis of 21 Apiospora genomes using comparative genomics revels a genus with tremendous synthesis potential of carbohydrate active enzymes and secondary metabolites.</title>
        <authorList>
            <person name="Sorensen T."/>
        </authorList>
    </citation>
    <scope>NUCLEOTIDE SEQUENCE [LARGE SCALE GENOMIC DNA]</scope>
    <source>
        <strain evidence="5 6">CBS 24483</strain>
    </source>
</reference>
<protein>
    <submittedName>
        <fullName evidence="5">Acetyltransferase</fullName>
    </submittedName>
</protein>
<sequence length="822" mass="93356">MPQPLSAKENSLFRQVIRNYEDKQYKRGLKAAEQILKKNPKHGDTMAMKALIINQQGNTDEAFALGKQALMADMKSHICWHVYGLLYRHQKNFEEAIKAYKSALKLEPDSLQIQRDLAFLQVQMRDYQGYIQSRTAMLQARSQIRQNWTALAVAHHLAGDLTQAETVLTKYEESLKVPPSKTDFENSEAVMYKNTVIAEQGDYQRALDHLESIAKTNLDRLAVMELRAEYLTKLEKKEEAVKAYRALLDRNAEHPEYYNKLIEVMGITEEDTAAKKAIYDEYSEKNPRSDAAKRLPLDFVTGDVFREAAKKYLTFMLDKGVPSTFANLKHLYVDTSKKEALEALAHEYYEAKKSDAGEAKADDPFKGEGAALYYLAQHYNFHLSRDLTKAMEFVNKGIEKAPNNVEFQMTKARIIKHTGNTQKASEEMDKARNLDLKDRYINTKAAKYQLRNNETEKGLETVGLFTRNDSPAGPLNDLLDMQCIWFMTEDGEAQVRKGNVGLALKRFHTVYNIFDVWQEDQFDFHSFSLRKGQIRAYVDMVRWEDHVRDHPFYTRAALGAVKLYLDMHDGKTFTDGVNGDDKNGDAAERKKAAKKARKAEREAAEKAAKQDPNKPKAAVDETKKKDDDPDGLKLAATTEPLVEATKFLVHLLTYTPKNLEAQLAGFEVYLRREKYVLALGCLNAALALDASHPTVHEHTIRFLTAIRSKMASLPPKVQEVIKSEFTAIAPSTDLEEFNDEFFAKHKGSVPHAIAAIKMKELVDEDEDKASVEKQLAALLGAPEITFEDAQTILNILRGSRSKELDEFKKKAAEKWPEVTAFA</sequence>
<dbReference type="Pfam" id="PF07719">
    <property type="entry name" value="TPR_2"/>
    <property type="match status" value="1"/>
</dbReference>
<dbReference type="EMBL" id="JAQQWE010000008">
    <property type="protein sequence ID" value="KAK7943361.1"/>
    <property type="molecule type" value="Genomic_DNA"/>
</dbReference>
<evidence type="ECO:0000256" key="4">
    <source>
        <dbReference type="SAM" id="MobiDB-lite"/>
    </source>
</evidence>
<dbReference type="PROSITE" id="PS50005">
    <property type="entry name" value="TPR"/>
    <property type="match status" value="1"/>
</dbReference>
<evidence type="ECO:0000313" key="6">
    <source>
        <dbReference type="Proteomes" id="UP001391051"/>
    </source>
</evidence>
<keyword evidence="6" id="KW-1185">Reference proteome</keyword>
<evidence type="ECO:0000256" key="2">
    <source>
        <dbReference type="ARBA" id="ARBA00022803"/>
    </source>
</evidence>
<dbReference type="PANTHER" id="PTHR22767">
    <property type="entry name" value="N-TERMINAL ACETYLTRANSFERASE-RELATED"/>
    <property type="match status" value="1"/>
</dbReference>
<organism evidence="5 6">
    <name type="scientific">Apiospora aurea</name>
    <dbReference type="NCBI Taxonomy" id="335848"/>
    <lineage>
        <taxon>Eukaryota</taxon>
        <taxon>Fungi</taxon>
        <taxon>Dikarya</taxon>
        <taxon>Ascomycota</taxon>
        <taxon>Pezizomycotina</taxon>
        <taxon>Sordariomycetes</taxon>
        <taxon>Xylariomycetidae</taxon>
        <taxon>Amphisphaeriales</taxon>
        <taxon>Apiosporaceae</taxon>
        <taxon>Apiospora</taxon>
    </lineage>
</organism>
<dbReference type="PANTHER" id="PTHR22767:SF2">
    <property type="entry name" value="N(ALPHA)-ACETYLTRANSFERASE 15_16, ISOFORM A"/>
    <property type="match status" value="1"/>
</dbReference>
<dbReference type="Proteomes" id="UP001391051">
    <property type="component" value="Unassembled WGS sequence"/>
</dbReference>
<dbReference type="Pfam" id="PF13432">
    <property type="entry name" value="TPR_16"/>
    <property type="match status" value="1"/>
</dbReference>
<keyword evidence="1" id="KW-0677">Repeat</keyword>
<comment type="caution">
    <text evidence="5">The sequence shown here is derived from an EMBL/GenBank/DDBJ whole genome shotgun (WGS) entry which is preliminary data.</text>
</comment>
<dbReference type="RefSeq" id="XP_066695392.1">
    <property type="nucleotide sequence ID" value="XM_066848696.1"/>
</dbReference>
<dbReference type="InterPro" id="IPR021183">
    <property type="entry name" value="NatA_aux_su"/>
</dbReference>